<proteinExistence type="predicted"/>
<reference evidence="2" key="2">
    <citation type="submission" date="2018-07" db="EMBL/GenBank/DDBJ databases">
        <authorList>
            <person name="Mckenzie S.K."/>
            <person name="Kronauer D.J.C."/>
        </authorList>
    </citation>
    <scope>NUCLEOTIDE SEQUENCE</scope>
    <source>
        <strain evidence="2">Clonal line C1</strain>
    </source>
</reference>
<sequence length="219" mass="24951">MAIINTAHPEQIITEEQAQTLKEWLLQKVKEAESEELSPRFLECRLRGSALLISCYDQATRDWLERRLREDAPTEPSGLRLIEAKDLTQPIKAMVFIPGPVTDPKKIWRRIALRNKPLNTEGWQTISQKEEPKGQLLVIRMEKTSWDKLGEVAQYRPFLNFGRVEFKPLIKKGEPPEKVPTTMGIVATTATTTTLATDMTMEVEDEQGASPKVREEGQP</sequence>
<dbReference type="AlphaFoldDB" id="A0A3L8DEI3"/>
<accession>A0A3L8DEI3</accession>
<gene>
    <name evidence="2" type="ORF">DMN91_009053</name>
</gene>
<comment type="caution">
    <text evidence="2">The sequence shown here is derived from an EMBL/GenBank/DDBJ whole genome shotgun (WGS) entry which is preliminary data.</text>
</comment>
<evidence type="ECO:0000259" key="1">
    <source>
        <dbReference type="Pfam" id="PF16012"/>
    </source>
</evidence>
<dbReference type="OrthoDB" id="7699555at2759"/>
<name>A0A3L8DEI3_OOCBI</name>
<dbReference type="Pfam" id="PF16012">
    <property type="entry name" value="DUF4780"/>
    <property type="match status" value="1"/>
</dbReference>
<protein>
    <recommendedName>
        <fullName evidence="1">DUF4780 domain-containing protein</fullName>
    </recommendedName>
</protein>
<dbReference type="InterPro" id="IPR031961">
    <property type="entry name" value="DUF4780"/>
</dbReference>
<dbReference type="Proteomes" id="UP000279307">
    <property type="component" value="Chromosome 9"/>
</dbReference>
<organism evidence="2">
    <name type="scientific">Ooceraea biroi</name>
    <name type="common">Clonal raider ant</name>
    <name type="synonym">Cerapachys biroi</name>
    <dbReference type="NCBI Taxonomy" id="2015173"/>
    <lineage>
        <taxon>Eukaryota</taxon>
        <taxon>Metazoa</taxon>
        <taxon>Ecdysozoa</taxon>
        <taxon>Arthropoda</taxon>
        <taxon>Hexapoda</taxon>
        <taxon>Insecta</taxon>
        <taxon>Pterygota</taxon>
        <taxon>Neoptera</taxon>
        <taxon>Endopterygota</taxon>
        <taxon>Hymenoptera</taxon>
        <taxon>Apocrita</taxon>
        <taxon>Aculeata</taxon>
        <taxon>Formicoidea</taxon>
        <taxon>Formicidae</taxon>
        <taxon>Dorylinae</taxon>
        <taxon>Ooceraea</taxon>
    </lineage>
</organism>
<evidence type="ECO:0000313" key="2">
    <source>
        <dbReference type="EMBL" id="RLU18696.1"/>
    </source>
</evidence>
<feature type="domain" description="DUF4780" evidence="1">
    <location>
        <begin position="1"/>
        <end position="166"/>
    </location>
</feature>
<reference evidence="2" key="1">
    <citation type="journal article" date="2018" name="Genome Res.">
        <title>The genomic architecture and molecular evolution of ant odorant receptors.</title>
        <authorList>
            <person name="McKenzie S.K."/>
            <person name="Kronauer D.J.C."/>
        </authorList>
    </citation>
    <scope>NUCLEOTIDE SEQUENCE [LARGE SCALE GENOMIC DNA]</scope>
    <source>
        <strain evidence="2">Clonal line C1</strain>
    </source>
</reference>
<dbReference type="EMBL" id="QOIP01000009">
    <property type="protein sequence ID" value="RLU18696.1"/>
    <property type="molecule type" value="Genomic_DNA"/>
</dbReference>